<comment type="caution">
    <text evidence="3">The sequence shown here is derived from an EMBL/GenBank/DDBJ whole genome shotgun (WGS) entry which is preliminary data.</text>
</comment>
<accession>A0A4U0FAH6</accession>
<name>A0A4U0FAH6_9BACL</name>
<dbReference type="InterPro" id="IPR036390">
    <property type="entry name" value="WH_DNA-bd_sf"/>
</dbReference>
<dbReference type="SUPFAM" id="SSF46785">
    <property type="entry name" value="Winged helix' DNA-binding domain"/>
    <property type="match status" value="1"/>
</dbReference>
<evidence type="ECO:0000313" key="3">
    <source>
        <dbReference type="EMBL" id="TJY41796.1"/>
    </source>
</evidence>
<organism evidence="3 4">
    <name type="scientific">Cohnella pontilimi</name>
    <dbReference type="NCBI Taxonomy" id="2564100"/>
    <lineage>
        <taxon>Bacteria</taxon>
        <taxon>Bacillati</taxon>
        <taxon>Bacillota</taxon>
        <taxon>Bacilli</taxon>
        <taxon>Bacillales</taxon>
        <taxon>Paenibacillaceae</taxon>
        <taxon>Cohnella</taxon>
    </lineage>
</organism>
<evidence type="ECO:0000313" key="4">
    <source>
        <dbReference type="Proteomes" id="UP000309673"/>
    </source>
</evidence>
<dbReference type="EMBL" id="SUPK01000005">
    <property type="protein sequence ID" value="TJY41796.1"/>
    <property type="molecule type" value="Genomic_DNA"/>
</dbReference>
<dbReference type="OrthoDB" id="9788770at2"/>
<dbReference type="InterPro" id="IPR036388">
    <property type="entry name" value="WH-like_DNA-bd_sf"/>
</dbReference>
<dbReference type="InterPro" id="IPR011991">
    <property type="entry name" value="ArsR-like_HTH"/>
</dbReference>
<sequence>MKRKTSTMELLKILSDPRRSRILHLASDKPVTVKILAEQLGEDPLRLYYHVKKMVKAELLEVKETRQHGNLTEHYYQAADLDGVIYKGNIEEQAEHLETTVALIHRRLDPGLRLIQKGLEKVREEKAKGGRIDLNPYHVDFISSTSRKTGREWRESLGALIQKMNKSEESVDLFESDDRDEVEGTYQYVLISYRIEDAEELGLVDPSEVDLEED</sequence>
<keyword evidence="1" id="KW-0238">DNA-binding</keyword>
<dbReference type="SMART" id="SM00418">
    <property type="entry name" value="HTH_ARSR"/>
    <property type="match status" value="1"/>
</dbReference>
<evidence type="ECO:0000259" key="2">
    <source>
        <dbReference type="SMART" id="SM00418"/>
    </source>
</evidence>
<reference evidence="3 4" key="1">
    <citation type="submission" date="2019-04" db="EMBL/GenBank/DDBJ databases">
        <title>Cohnella sp. nov., isolated from soil.</title>
        <authorList>
            <person name="Kim W."/>
        </authorList>
    </citation>
    <scope>NUCLEOTIDE SEQUENCE [LARGE SCALE GENOMIC DNA]</scope>
    <source>
        <strain evidence="3 4">CAU 1483</strain>
    </source>
</reference>
<dbReference type="AlphaFoldDB" id="A0A4U0FAH6"/>
<proteinExistence type="predicted"/>
<feature type="domain" description="HTH arsR-type" evidence="2">
    <location>
        <begin position="9"/>
        <end position="81"/>
    </location>
</feature>
<dbReference type="CDD" id="cd00090">
    <property type="entry name" value="HTH_ARSR"/>
    <property type="match status" value="1"/>
</dbReference>
<dbReference type="GO" id="GO:0003700">
    <property type="term" value="F:DNA-binding transcription factor activity"/>
    <property type="evidence" value="ECO:0007669"/>
    <property type="project" value="InterPro"/>
</dbReference>
<keyword evidence="4" id="KW-1185">Reference proteome</keyword>
<dbReference type="RefSeq" id="WP_136777931.1">
    <property type="nucleotide sequence ID" value="NZ_SUPK01000005.1"/>
</dbReference>
<gene>
    <name evidence="3" type="ORF">E5161_11370</name>
</gene>
<dbReference type="Proteomes" id="UP000309673">
    <property type="component" value="Unassembled WGS sequence"/>
</dbReference>
<dbReference type="Gene3D" id="1.10.10.10">
    <property type="entry name" value="Winged helix-like DNA-binding domain superfamily/Winged helix DNA-binding domain"/>
    <property type="match status" value="1"/>
</dbReference>
<dbReference type="Pfam" id="PF12840">
    <property type="entry name" value="HTH_20"/>
    <property type="match status" value="1"/>
</dbReference>
<dbReference type="InterPro" id="IPR001845">
    <property type="entry name" value="HTH_ArsR_DNA-bd_dom"/>
</dbReference>
<evidence type="ECO:0000256" key="1">
    <source>
        <dbReference type="ARBA" id="ARBA00023125"/>
    </source>
</evidence>
<protein>
    <submittedName>
        <fullName evidence="3">Helix-turn-helix transcriptional regulator</fullName>
    </submittedName>
</protein>
<dbReference type="GO" id="GO:0003677">
    <property type="term" value="F:DNA binding"/>
    <property type="evidence" value="ECO:0007669"/>
    <property type="project" value="UniProtKB-KW"/>
</dbReference>